<dbReference type="InterPro" id="IPR051678">
    <property type="entry name" value="AGP_Transferase"/>
</dbReference>
<evidence type="ECO:0000259" key="1">
    <source>
        <dbReference type="Pfam" id="PF01636"/>
    </source>
</evidence>
<dbReference type="Gene3D" id="3.90.1200.10">
    <property type="match status" value="1"/>
</dbReference>
<dbReference type="PANTHER" id="PTHR21310:SF39">
    <property type="entry name" value="AMINOGLYCOSIDE PHOSPHOTRANSFERASE DOMAIN-CONTAINING PROTEIN"/>
    <property type="match status" value="1"/>
</dbReference>
<accession>A0A443HP44</accession>
<protein>
    <submittedName>
        <fullName evidence="2">Kinase-like domain-containing protein</fullName>
    </submittedName>
</protein>
<feature type="domain" description="Aminoglycoside phosphotransferase" evidence="1">
    <location>
        <begin position="32"/>
        <end position="214"/>
    </location>
</feature>
<dbReference type="VEuPathDB" id="FungiDB:C8Q69DRAFT_327291"/>
<organism evidence="2 3">
    <name type="scientific">Byssochlamys spectabilis</name>
    <name type="common">Paecilomyces variotii</name>
    <dbReference type="NCBI Taxonomy" id="264951"/>
    <lineage>
        <taxon>Eukaryota</taxon>
        <taxon>Fungi</taxon>
        <taxon>Dikarya</taxon>
        <taxon>Ascomycota</taxon>
        <taxon>Pezizomycotina</taxon>
        <taxon>Eurotiomycetes</taxon>
        <taxon>Eurotiomycetidae</taxon>
        <taxon>Eurotiales</taxon>
        <taxon>Thermoascaceae</taxon>
        <taxon>Paecilomyces</taxon>
    </lineage>
</organism>
<dbReference type="RefSeq" id="XP_028483204.1">
    <property type="nucleotide sequence ID" value="XM_028627434.1"/>
</dbReference>
<dbReference type="PANTHER" id="PTHR21310">
    <property type="entry name" value="AMINOGLYCOSIDE PHOSPHOTRANSFERASE-RELATED-RELATED"/>
    <property type="match status" value="1"/>
</dbReference>
<keyword evidence="2" id="KW-0418">Kinase</keyword>
<dbReference type="InterPro" id="IPR002575">
    <property type="entry name" value="Aminoglycoside_PTrfase"/>
</dbReference>
<dbReference type="GO" id="GO:0016301">
    <property type="term" value="F:kinase activity"/>
    <property type="evidence" value="ECO:0007669"/>
    <property type="project" value="UniProtKB-KW"/>
</dbReference>
<comment type="caution">
    <text evidence="2">The sequence shown here is derived from an EMBL/GenBank/DDBJ whole genome shotgun (WGS) entry which is preliminary data.</text>
</comment>
<name>A0A443HP44_BYSSP</name>
<keyword evidence="3" id="KW-1185">Reference proteome</keyword>
<dbReference type="Pfam" id="PF01636">
    <property type="entry name" value="APH"/>
    <property type="match status" value="1"/>
</dbReference>
<dbReference type="EMBL" id="RCNU01000009">
    <property type="protein sequence ID" value="RWQ93559.1"/>
    <property type="molecule type" value="Genomic_DNA"/>
</dbReference>
<dbReference type="Proteomes" id="UP000283841">
    <property type="component" value="Unassembled WGS sequence"/>
</dbReference>
<gene>
    <name evidence="2" type="ORF">C8Q69DRAFT_327291</name>
</gene>
<dbReference type="SUPFAM" id="SSF56112">
    <property type="entry name" value="Protein kinase-like (PK-like)"/>
    <property type="match status" value="1"/>
</dbReference>
<keyword evidence="2" id="KW-0808">Transferase</keyword>
<dbReference type="InterPro" id="IPR011009">
    <property type="entry name" value="Kinase-like_dom_sf"/>
</dbReference>
<dbReference type="GeneID" id="39596711"/>
<evidence type="ECO:0000313" key="2">
    <source>
        <dbReference type="EMBL" id="RWQ93559.1"/>
    </source>
</evidence>
<evidence type="ECO:0000313" key="3">
    <source>
        <dbReference type="Proteomes" id="UP000283841"/>
    </source>
</evidence>
<dbReference type="STRING" id="264951.A0A443HP44"/>
<proteinExistence type="predicted"/>
<dbReference type="AlphaFoldDB" id="A0A443HP44"/>
<sequence>MISHESSDAELIRYCLSGPRDRIIGGIPEGNLVVRISEQTVIKFGPGLSKDEAINQQRAYDLLDHDIVRVPRVHRFFTDNMGRGYIMMDYMEGRVIDPLEPDRIKRLARVLDYFSMIEGDTPGSLSGGPCRGLLWPETQDLTFWSMEKMEAWFNSRLFPGEGKVSFRNCNLVLCHLDIAPRNVIWQSDGGICLVDWASAGFYPRLFEFWAQWNIEGKDGSFNRLLLDSMKPLQDHEMAQKWSICRVWYNIQKYAL</sequence>
<reference evidence="2 3" key="1">
    <citation type="journal article" date="2018" name="Front. Microbiol.">
        <title>Genomic and genetic insights into a cosmopolitan fungus, Paecilomyces variotii (Eurotiales).</title>
        <authorList>
            <person name="Urquhart A.S."/>
            <person name="Mondo S.J."/>
            <person name="Makela M.R."/>
            <person name="Hane J.K."/>
            <person name="Wiebenga A."/>
            <person name="He G."/>
            <person name="Mihaltcheva S."/>
            <person name="Pangilinan J."/>
            <person name="Lipzen A."/>
            <person name="Barry K."/>
            <person name="de Vries R.P."/>
            <person name="Grigoriev I.V."/>
            <person name="Idnurm A."/>
        </authorList>
    </citation>
    <scope>NUCLEOTIDE SEQUENCE [LARGE SCALE GENOMIC DNA]</scope>
    <source>
        <strain evidence="2 3">CBS 101075</strain>
    </source>
</reference>